<dbReference type="Proteomes" id="UP000001514">
    <property type="component" value="Unassembled WGS sequence"/>
</dbReference>
<proteinExistence type="predicted"/>
<dbReference type="InParanoid" id="D8SAZ2"/>
<gene>
    <name evidence="2" type="ORF">SELMODRAFT_420099</name>
</gene>
<evidence type="ECO:0000256" key="1">
    <source>
        <dbReference type="SAM" id="MobiDB-lite"/>
    </source>
</evidence>
<evidence type="ECO:0000313" key="3">
    <source>
        <dbReference type="Proteomes" id="UP000001514"/>
    </source>
</evidence>
<accession>D8SAZ2</accession>
<evidence type="ECO:0000313" key="2">
    <source>
        <dbReference type="EMBL" id="EFJ18157.1"/>
    </source>
</evidence>
<keyword evidence="3" id="KW-1185">Reference proteome</keyword>
<dbReference type="KEGG" id="smo:SELMODRAFT_420099"/>
<dbReference type="eggNOG" id="KOG4653">
    <property type="taxonomic scope" value="Eukaryota"/>
</dbReference>
<feature type="region of interest" description="Disordered" evidence="1">
    <location>
        <begin position="1"/>
        <end position="42"/>
    </location>
</feature>
<feature type="compositionally biased region" description="Polar residues" evidence="1">
    <location>
        <begin position="11"/>
        <end position="24"/>
    </location>
</feature>
<dbReference type="HOGENOM" id="CLU_1527720_0_0_1"/>
<organism evidence="3">
    <name type="scientific">Selaginella moellendorffii</name>
    <name type="common">Spikemoss</name>
    <dbReference type="NCBI Taxonomy" id="88036"/>
    <lineage>
        <taxon>Eukaryota</taxon>
        <taxon>Viridiplantae</taxon>
        <taxon>Streptophyta</taxon>
        <taxon>Embryophyta</taxon>
        <taxon>Tracheophyta</taxon>
        <taxon>Lycopodiopsida</taxon>
        <taxon>Selaginellales</taxon>
        <taxon>Selaginellaceae</taxon>
        <taxon>Selaginella</taxon>
    </lineage>
</organism>
<dbReference type="AlphaFoldDB" id="D8SAZ2"/>
<sequence>MKQVTRDERNNYSATSDAGSSRENVYNLPPAREDHAASDIDPHREDEIKELEEGFDALDKSVELLWELVVDSEGGELREIVLSHHLPDLWAGIFQISHDGDDEAATSGQIHTLVEALPVAHAVEALMILLAKENSPPPWLEAHAGSALISVTPVCAARMSSTKSMLKLKRPKSGNV</sequence>
<feature type="compositionally biased region" description="Basic and acidic residues" evidence="1">
    <location>
        <begin position="1"/>
        <end position="10"/>
    </location>
</feature>
<protein>
    <submittedName>
        <fullName evidence="2">Uncharacterized protein</fullName>
    </submittedName>
</protein>
<dbReference type="EMBL" id="GL377610">
    <property type="protein sequence ID" value="EFJ18157.1"/>
    <property type="molecule type" value="Genomic_DNA"/>
</dbReference>
<reference evidence="2 3" key="1">
    <citation type="journal article" date="2011" name="Science">
        <title>The Selaginella genome identifies genetic changes associated with the evolution of vascular plants.</title>
        <authorList>
            <person name="Banks J.A."/>
            <person name="Nishiyama T."/>
            <person name="Hasebe M."/>
            <person name="Bowman J.L."/>
            <person name="Gribskov M."/>
            <person name="dePamphilis C."/>
            <person name="Albert V.A."/>
            <person name="Aono N."/>
            <person name="Aoyama T."/>
            <person name="Ambrose B.A."/>
            <person name="Ashton N.W."/>
            <person name="Axtell M.J."/>
            <person name="Barker E."/>
            <person name="Barker M.S."/>
            <person name="Bennetzen J.L."/>
            <person name="Bonawitz N.D."/>
            <person name="Chapple C."/>
            <person name="Cheng C."/>
            <person name="Correa L.G."/>
            <person name="Dacre M."/>
            <person name="DeBarry J."/>
            <person name="Dreyer I."/>
            <person name="Elias M."/>
            <person name="Engstrom E.M."/>
            <person name="Estelle M."/>
            <person name="Feng L."/>
            <person name="Finet C."/>
            <person name="Floyd S.K."/>
            <person name="Frommer W.B."/>
            <person name="Fujita T."/>
            <person name="Gramzow L."/>
            <person name="Gutensohn M."/>
            <person name="Harholt J."/>
            <person name="Hattori M."/>
            <person name="Heyl A."/>
            <person name="Hirai T."/>
            <person name="Hiwatashi Y."/>
            <person name="Ishikawa M."/>
            <person name="Iwata M."/>
            <person name="Karol K.G."/>
            <person name="Koehler B."/>
            <person name="Kolukisaoglu U."/>
            <person name="Kubo M."/>
            <person name="Kurata T."/>
            <person name="Lalonde S."/>
            <person name="Li K."/>
            <person name="Li Y."/>
            <person name="Litt A."/>
            <person name="Lyons E."/>
            <person name="Manning G."/>
            <person name="Maruyama T."/>
            <person name="Michael T.P."/>
            <person name="Mikami K."/>
            <person name="Miyazaki S."/>
            <person name="Morinaga S."/>
            <person name="Murata T."/>
            <person name="Mueller-Roeber B."/>
            <person name="Nelson D.R."/>
            <person name="Obara M."/>
            <person name="Oguri Y."/>
            <person name="Olmstead R.G."/>
            <person name="Onodera N."/>
            <person name="Petersen B.L."/>
            <person name="Pils B."/>
            <person name="Prigge M."/>
            <person name="Rensing S.A."/>
            <person name="Riano-Pachon D.M."/>
            <person name="Roberts A.W."/>
            <person name="Sato Y."/>
            <person name="Scheller H.V."/>
            <person name="Schulz B."/>
            <person name="Schulz C."/>
            <person name="Shakirov E.V."/>
            <person name="Shibagaki N."/>
            <person name="Shinohara N."/>
            <person name="Shippen D.E."/>
            <person name="Soerensen I."/>
            <person name="Sotooka R."/>
            <person name="Sugimoto N."/>
            <person name="Sugita M."/>
            <person name="Sumikawa N."/>
            <person name="Tanurdzic M."/>
            <person name="Theissen G."/>
            <person name="Ulvskov P."/>
            <person name="Wakazuki S."/>
            <person name="Weng J.K."/>
            <person name="Willats W.W."/>
            <person name="Wipf D."/>
            <person name="Wolf P.G."/>
            <person name="Yang L."/>
            <person name="Zimmer A.D."/>
            <person name="Zhu Q."/>
            <person name="Mitros T."/>
            <person name="Hellsten U."/>
            <person name="Loque D."/>
            <person name="Otillar R."/>
            <person name="Salamov A."/>
            <person name="Schmutz J."/>
            <person name="Shapiro H."/>
            <person name="Lindquist E."/>
            <person name="Lucas S."/>
            <person name="Rokhsar D."/>
            <person name="Grigoriev I.V."/>
        </authorList>
    </citation>
    <scope>NUCLEOTIDE SEQUENCE [LARGE SCALE GENOMIC DNA]</scope>
</reference>
<name>D8SAZ2_SELML</name>
<dbReference type="Gramene" id="EFJ18157">
    <property type="protein sequence ID" value="EFJ18157"/>
    <property type="gene ID" value="SELMODRAFT_420099"/>
</dbReference>
<feature type="compositionally biased region" description="Basic and acidic residues" evidence="1">
    <location>
        <begin position="31"/>
        <end position="42"/>
    </location>
</feature>